<organism evidence="2 3">
    <name type="scientific">Gordonia alkaliphila</name>
    <dbReference type="NCBI Taxonomy" id="1053547"/>
    <lineage>
        <taxon>Bacteria</taxon>
        <taxon>Bacillati</taxon>
        <taxon>Actinomycetota</taxon>
        <taxon>Actinomycetes</taxon>
        <taxon>Mycobacteriales</taxon>
        <taxon>Gordoniaceae</taxon>
        <taxon>Gordonia</taxon>
    </lineage>
</organism>
<proteinExistence type="predicted"/>
<protein>
    <recommendedName>
        <fullName evidence="4">DUF4352 domain-containing protein</fullName>
    </recommendedName>
</protein>
<dbReference type="RefSeq" id="WP_345313716.1">
    <property type="nucleotide sequence ID" value="NZ_BAABIE010000011.1"/>
</dbReference>
<evidence type="ECO:0000313" key="3">
    <source>
        <dbReference type="Proteomes" id="UP001500822"/>
    </source>
</evidence>
<feature type="transmembrane region" description="Helical" evidence="1">
    <location>
        <begin position="18"/>
        <end position="38"/>
    </location>
</feature>
<evidence type="ECO:0000313" key="2">
    <source>
        <dbReference type="EMBL" id="GAA4752637.1"/>
    </source>
</evidence>
<evidence type="ECO:0000256" key="1">
    <source>
        <dbReference type="SAM" id="Phobius"/>
    </source>
</evidence>
<name>A0ABP8ZCI2_9ACTN</name>
<accession>A0ABP8ZCI2</accession>
<dbReference type="Proteomes" id="UP001500822">
    <property type="component" value="Unassembled WGS sequence"/>
</dbReference>
<gene>
    <name evidence="2" type="ORF">GCM10023217_24570</name>
</gene>
<keyword evidence="1" id="KW-1133">Transmembrane helix</keyword>
<comment type="caution">
    <text evidence="2">The sequence shown here is derived from an EMBL/GenBank/DDBJ whole genome shotgun (WGS) entry which is preliminary data.</text>
</comment>
<keyword evidence="3" id="KW-1185">Reference proteome</keyword>
<dbReference type="EMBL" id="BAABIE010000011">
    <property type="protein sequence ID" value="GAA4752637.1"/>
    <property type="molecule type" value="Genomic_DNA"/>
</dbReference>
<evidence type="ECO:0008006" key="4">
    <source>
        <dbReference type="Google" id="ProtNLM"/>
    </source>
</evidence>
<sequence length="247" mass="25766">MPEDSTGARILAAVKHPAWATLATLVSVAAVVLALVGVKAFSRAADGDSAALKVAALTFGTPTDVDAKAYGSGIPIEDATMITNSATPIDITLKNSTDSPMRIVRIETSILDAKTISCNPQGSGAMVSAFYSVKIPFEPFANNLPSKTVTSDIDFTVKPSSVDRMVITVGPDPIGNGNPVVVSLSMKLIPESGDPVVIAPLALSQPDGVDQELRSMTRYASMQSACIDKTVGCSTVSSLQPRFTHRT</sequence>
<keyword evidence="1" id="KW-0472">Membrane</keyword>
<keyword evidence="1" id="KW-0812">Transmembrane</keyword>
<reference evidence="3" key="1">
    <citation type="journal article" date="2019" name="Int. J. Syst. Evol. Microbiol.">
        <title>The Global Catalogue of Microorganisms (GCM) 10K type strain sequencing project: providing services to taxonomists for standard genome sequencing and annotation.</title>
        <authorList>
            <consortium name="The Broad Institute Genomics Platform"/>
            <consortium name="The Broad Institute Genome Sequencing Center for Infectious Disease"/>
            <person name="Wu L."/>
            <person name="Ma J."/>
        </authorList>
    </citation>
    <scope>NUCLEOTIDE SEQUENCE [LARGE SCALE GENOMIC DNA]</scope>
    <source>
        <strain evidence="3">JCM 18077</strain>
    </source>
</reference>